<sequence length="164" mass="18574">MDEMAGIDGERAQIQALQEYIDQMLAYLPARQERIVPQHPVPQNAPVEEDNNHLPPRERHLRLEVAAEGAVNAVAAQAQPPAPVRPPPPVLEVAVPVRRHAHRPARAAAIRKSLTEECYICYEAFDGPDSAVWCRRKCGQNIHKECFEQWSGNKERRDVKCGFW</sequence>
<dbReference type="PANTHER" id="PTHR21540:SF0">
    <property type="entry name" value="PHD FAMILY PROTEIN"/>
    <property type="match status" value="1"/>
</dbReference>
<name>A0A2J6THJ7_9HELO</name>
<dbReference type="Gene3D" id="3.30.40.10">
    <property type="entry name" value="Zinc/RING finger domain, C3HC4 (zinc finger)"/>
    <property type="match status" value="1"/>
</dbReference>
<dbReference type="EMBL" id="KZ613783">
    <property type="protein sequence ID" value="PMD62483.1"/>
    <property type="molecule type" value="Genomic_DNA"/>
</dbReference>
<feature type="domain" description="RING-type" evidence="1">
    <location>
        <begin position="117"/>
        <end position="156"/>
    </location>
</feature>
<dbReference type="InterPro" id="IPR039903">
    <property type="entry name" value="Zswim2"/>
</dbReference>
<dbReference type="Proteomes" id="UP000235371">
    <property type="component" value="Unassembled WGS sequence"/>
</dbReference>
<dbReference type="PANTHER" id="PTHR21540">
    <property type="entry name" value="RING FINGER AND SWIM DOMAIN-CONTAINING PROTEIN 2"/>
    <property type="match status" value="1"/>
</dbReference>
<proteinExistence type="predicted"/>
<gene>
    <name evidence="2" type="ORF">K444DRAFT_343179</name>
</gene>
<evidence type="ECO:0000313" key="3">
    <source>
        <dbReference type="Proteomes" id="UP000235371"/>
    </source>
</evidence>
<accession>A0A2J6THJ7</accession>
<dbReference type="GeneID" id="36580124"/>
<reference evidence="2 3" key="1">
    <citation type="submission" date="2016-04" db="EMBL/GenBank/DDBJ databases">
        <title>A degradative enzymes factory behind the ericoid mycorrhizal symbiosis.</title>
        <authorList>
            <consortium name="DOE Joint Genome Institute"/>
            <person name="Martino E."/>
            <person name="Morin E."/>
            <person name="Grelet G."/>
            <person name="Kuo A."/>
            <person name="Kohler A."/>
            <person name="Daghino S."/>
            <person name="Barry K."/>
            <person name="Choi C."/>
            <person name="Cichocki N."/>
            <person name="Clum A."/>
            <person name="Copeland A."/>
            <person name="Hainaut M."/>
            <person name="Haridas S."/>
            <person name="Labutti K."/>
            <person name="Lindquist E."/>
            <person name="Lipzen A."/>
            <person name="Khouja H.-R."/>
            <person name="Murat C."/>
            <person name="Ohm R."/>
            <person name="Olson A."/>
            <person name="Spatafora J."/>
            <person name="Veneault-Fourrey C."/>
            <person name="Henrissat B."/>
            <person name="Grigoriev I."/>
            <person name="Martin F."/>
            <person name="Perotto S."/>
        </authorList>
    </citation>
    <scope>NUCLEOTIDE SEQUENCE [LARGE SCALE GENOMIC DNA]</scope>
    <source>
        <strain evidence="2 3">E</strain>
    </source>
</reference>
<dbReference type="InterPro" id="IPR001841">
    <property type="entry name" value="Znf_RING"/>
</dbReference>
<dbReference type="InterPro" id="IPR013083">
    <property type="entry name" value="Znf_RING/FYVE/PHD"/>
</dbReference>
<dbReference type="Pfam" id="PF13639">
    <property type="entry name" value="zf-RING_2"/>
    <property type="match status" value="1"/>
</dbReference>
<evidence type="ECO:0000259" key="1">
    <source>
        <dbReference type="Pfam" id="PF13639"/>
    </source>
</evidence>
<dbReference type="AlphaFoldDB" id="A0A2J6THJ7"/>
<protein>
    <recommendedName>
        <fullName evidence="1">RING-type domain-containing protein</fullName>
    </recommendedName>
</protein>
<keyword evidence="3" id="KW-1185">Reference proteome</keyword>
<dbReference type="STRING" id="1095630.A0A2J6THJ7"/>
<dbReference type="OrthoDB" id="3565417at2759"/>
<dbReference type="InParanoid" id="A0A2J6THJ7"/>
<dbReference type="SUPFAM" id="SSF57850">
    <property type="entry name" value="RING/U-box"/>
    <property type="match status" value="1"/>
</dbReference>
<evidence type="ECO:0000313" key="2">
    <source>
        <dbReference type="EMBL" id="PMD62483.1"/>
    </source>
</evidence>
<organism evidence="2 3">
    <name type="scientific">Hyaloscypha bicolor E</name>
    <dbReference type="NCBI Taxonomy" id="1095630"/>
    <lineage>
        <taxon>Eukaryota</taxon>
        <taxon>Fungi</taxon>
        <taxon>Dikarya</taxon>
        <taxon>Ascomycota</taxon>
        <taxon>Pezizomycotina</taxon>
        <taxon>Leotiomycetes</taxon>
        <taxon>Helotiales</taxon>
        <taxon>Hyaloscyphaceae</taxon>
        <taxon>Hyaloscypha</taxon>
        <taxon>Hyaloscypha bicolor</taxon>
    </lineage>
</organism>
<dbReference type="RefSeq" id="XP_024739387.1">
    <property type="nucleotide sequence ID" value="XM_024872042.1"/>
</dbReference>
<dbReference type="GO" id="GO:0061630">
    <property type="term" value="F:ubiquitin protein ligase activity"/>
    <property type="evidence" value="ECO:0007669"/>
    <property type="project" value="InterPro"/>
</dbReference>